<evidence type="ECO:0000313" key="3">
    <source>
        <dbReference type="Proteomes" id="UP000282837"/>
    </source>
</evidence>
<keyword evidence="3" id="KW-1185">Reference proteome</keyword>
<keyword evidence="1" id="KW-0472">Membrane</keyword>
<evidence type="ECO:0000256" key="1">
    <source>
        <dbReference type="SAM" id="Phobius"/>
    </source>
</evidence>
<feature type="transmembrane region" description="Helical" evidence="1">
    <location>
        <begin position="67"/>
        <end position="86"/>
    </location>
</feature>
<evidence type="ECO:0000313" key="2">
    <source>
        <dbReference type="EMBL" id="RVU07890.1"/>
    </source>
</evidence>
<dbReference type="OrthoDB" id="7502135at2"/>
<proteinExistence type="predicted"/>
<sequence length="190" mass="19029">MNVTLWALLVAFLASLGGRDQLVVAGLTARLGRHAGLLLLAITTGLLASAAAAWASGALGGVVSRRAAIVLAAMALGVAGLESLLVPARFSAKEPTRSFFAAGLVLIMHQMLDATRFLVLALALATQAPVGAALGGAMGTALAMGLGWSAGAAMLDNQRALGRARRLAGVLLLVAALGLAIWISGNNAAN</sequence>
<feature type="transmembrane region" description="Helical" evidence="1">
    <location>
        <begin position="132"/>
        <end position="155"/>
    </location>
</feature>
<feature type="transmembrane region" description="Helical" evidence="1">
    <location>
        <begin position="35"/>
        <end position="55"/>
    </location>
</feature>
<dbReference type="Proteomes" id="UP000282837">
    <property type="component" value="Unassembled WGS sequence"/>
</dbReference>
<evidence type="ECO:0008006" key="4">
    <source>
        <dbReference type="Google" id="ProtNLM"/>
    </source>
</evidence>
<organism evidence="2 3">
    <name type="scientific">Novosphingobium umbonatum</name>
    <dbReference type="NCBI Taxonomy" id="1908524"/>
    <lineage>
        <taxon>Bacteria</taxon>
        <taxon>Pseudomonadati</taxon>
        <taxon>Pseudomonadota</taxon>
        <taxon>Alphaproteobacteria</taxon>
        <taxon>Sphingomonadales</taxon>
        <taxon>Sphingomonadaceae</taxon>
        <taxon>Novosphingobium</taxon>
    </lineage>
</organism>
<dbReference type="AlphaFoldDB" id="A0A437NDA6"/>
<keyword evidence="1" id="KW-0812">Transmembrane</keyword>
<accession>A0A437NDA6</accession>
<name>A0A437NDA6_9SPHN</name>
<protein>
    <recommendedName>
        <fullName evidence="4">GDT1 family protein</fullName>
    </recommendedName>
</protein>
<keyword evidence="1" id="KW-1133">Transmembrane helix</keyword>
<dbReference type="RefSeq" id="WP_127705668.1">
    <property type="nucleotide sequence ID" value="NZ_SACO01000001.1"/>
</dbReference>
<feature type="transmembrane region" description="Helical" evidence="1">
    <location>
        <begin position="167"/>
        <end position="185"/>
    </location>
</feature>
<comment type="caution">
    <text evidence="2">The sequence shown here is derived from an EMBL/GenBank/DDBJ whole genome shotgun (WGS) entry which is preliminary data.</text>
</comment>
<reference evidence="2 3" key="1">
    <citation type="submission" date="2019-01" db="EMBL/GenBank/DDBJ databases">
        <authorList>
            <person name="Chen W.-M."/>
        </authorList>
    </citation>
    <scope>NUCLEOTIDE SEQUENCE [LARGE SCALE GENOMIC DNA]</scope>
    <source>
        <strain evidence="2 3">FSY-9</strain>
    </source>
</reference>
<gene>
    <name evidence="2" type="ORF">EOE18_02105</name>
</gene>
<feature type="transmembrane region" description="Helical" evidence="1">
    <location>
        <begin position="98"/>
        <end position="125"/>
    </location>
</feature>
<dbReference type="EMBL" id="SACO01000001">
    <property type="protein sequence ID" value="RVU07890.1"/>
    <property type="molecule type" value="Genomic_DNA"/>
</dbReference>